<proteinExistence type="predicted"/>
<dbReference type="InterPro" id="IPR011009">
    <property type="entry name" value="Kinase-like_dom_sf"/>
</dbReference>
<evidence type="ECO:0000313" key="3">
    <source>
        <dbReference type="Proteomes" id="UP001287356"/>
    </source>
</evidence>
<gene>
    <name evidence="2" type="ORF">B0T24DRAFT_692958</name>
</gene>
<dbReference type="Gene3D" id="1.20.120.1020">
    <property type="entry name" value="Prion-inhibition and propagation, HeLo domain"/>
    <property type="match status" value="1"/>
</dbReference>
<comment type="caution">
    <text evidence="2">The sequence shown here is derived from an EMBL/GenBank/DDBJ whole genome shotgun (WGS) entry which is preliminary data.</text>
</comment>
<evidence type="ECO:0000313" key="2">
    <source>
        <dbReference type="EMBL" id="KAK3358516.1"/>
    </source>
</evidence>
<organism evidence="2 3">
    <name type="scientific">Lasiosphaeria ovina</name>
    <dbReference type="NCBI Taxonomy" id="92902"/>
    <lineage>
        <taxon>Eukaryota</taxon>
        <taxon>Fungi</taxon>
        <taxon>Dikarya</taxon>
        <taxon>Ascomycota</taxon>
        <taxon>Pezizomycotina</taxon>
        <taxon>Sordariomycetes</taxon>
        <taxon>Sordariomycetidae</taxon>
        <taxon>Sordariales</taxon>
        <taxon>Lasiosphaeriaceae</taxon>
        <taxon>Lasiosphaeria</taxon>
    </lineage>
</organism>
<feature type="domain" description="Prion-inhibition and propagation HeLo" evidence="1">
    <location>
        <begin position="32"/>
        <end position="107"/>
    </location>
</feature>
<dbReference type="InterPro" id="IPR029498">
    <property type="entry name" value="HeLo_dom"/>
</dbReference>
<protein>
    <recommendedName>
        <fullName evidence="1">Prion-inhibition and propagation HeLo domain-containing protein</fullName>
    </recommendedName>
</protein>
<dbReference type="SUPFAM" id="SSF56112">
    <property type="entry name" value="Protein kinase-like (PK-like)"/>
    <property type="match status" value="1"/>
</dbReference>
<dbReference type="PANTHER" id="PTHR37542:SF3">
    <property type="entry name" value="PRION-INHIBITION AND PROPAGATION HELO DOMAIN-CONTAINING PROTEIN"/>
    <property type="match status" value="1"/>
</dbReference>
<dbReference type="AlphaFoldDB" id="A0AAE0MY32"/>
<name>A0AAE0MY32_9PEZI</name>
<dbReference type="Pfam" id="PF14479">
    <property type="entry name" value="HeLo"/>
    <property type="match status" value="1"/>
</dbReference>
<dbReference type="EMBL" id="JAULSN010000015">
    <property type="protein sequence ID" value="KAK3358516.1"/>
    <property type="molecule type" value="Genomic_DNA"/>
</dbReference>
<sequence>MTTRDLRTLHSYTTSSARNSSTRAITISFECRSELLKEAEKYLDIHNTAPVLANQKKHKRRVKWAIKNKTKFTEVVTKLQEYNTKLLELLDSETEPSFKTTLPGYILALIDKAEDLNTIQALADPANVLVAHAARLKFLEPAAGTGPSVSVDMLSISDFTFKDPQPSQQPSSRAIGIYNKVQRTLRAMLSVNSTANMRTAQCIGVLEDPINSLRLGLVFQPPAKYGIIQPTTLLQMIEGSTQESPPKSLLSAISLLLPWLHKAFRSDNILFFGRPGDPNTLMDSYISGFENSREVTGESLGQGFSKTMDLYSFGVVFLEIAYWRPLRTKIAKAKALGSLEATRKVTVASARDNLPAMVGSIYAEVVMKCLECAFPNESDDELACAVGSGLIAESGLFSLIN</sequence>
<dbReference type="InterPro" id="IPR038305">
    <property type="entry name" value="HeLo_sf"/>
</dbReference>
<dbReference type="Gene3D" id="1.10.510.10">
    <property type="entry name" value="Transferase(Phosphotransferase) domain 1"/>
    <property type="match status" value="1"/>
</dbReference>
<accession>A0AAE0MY32</accession>
<keyword evidence="3" id="KW-1185">Reference proteome</keyword>
<reference evidence="2" key="1">
    <citation type="journal article" date="2023" name="Mol. Phylogenet. Evol.">
        <title>Genome-scale phylogeny and comparative genomics of the fungal order Sordariales.</title>
        <authorList>
            <person name="Hensen N."/>
            <person name="Bonometti L."/>
            <person name="Westerberg I."/>
            <person name="Brannstrom I.O."/>
            <person name="Guillou S."/>
            <person name="Cros-Aarteil S."/>
            <person name="Calhoun S."/>
            <person name="Haridas S."/>
            <person name="Kuo A."/>
            <person name="Mondo S."/>
            <person name="Pangilinan J."/>
            <person name="Riley R."/>
            <person name="LaButti K."/>
            <person name="Andreopoulos B."/>
            <person name="Lipzen A."/>
            <person name="Chen C."/>
            <person name="Yan M."/>
            <person name="Daum C."/>
            <person name="Ng V."/>
            <person name="Clum A."/>
            <person name="Steindorff A."/>
            <person name="Ohm R.A."/>
            <person name="Martin F."/>
            <person name="Silar P."/>
            <person name="Natvig D.O."/>
            <person name="Lalanne C."/>
            <person name="Gautier V."/>
            <person name="Ament-Velasquez S.L."/>
            <person name="Kruys A."/>
            <person name="Hutchinson M.I."/>
            <person name="Powell A.J."/>
            <person name="Barry K."/>
            <person name="Miller A.N."/>
            <person name="Grigoriev I.V."/>
            <person name="Debuchy R."/>
            <person name="Gladieux P."/>
            <person name="Hiltunen Thoren M."/>
            <person name="Johannesson H."/>
        </authorList>
    </citation>
    <scope>NUCLEOTIDE SEQUENCE</scope>
    <source>
        <strain evidence="2">CBS 958.72</strain>
    </source>
</reference>
<dbReference type="PANTHER" id="PTHR37542">
    <property type="entry name" value="HELO DOMAIN-CONTAINING PROTEIN-RELATED"/>
    <property type="match status" value="1"/>
</dbReference>
<evidence type="ECO:0000259" key="1">
    <source>
        <dbReference type="Pfam" id="PF14479"/>
    </source>
</evidence>
<dbReference type="Proteomes" id="UP001287356">
    <property type="component" value="Unassembled WGS sequence"/>
</dbReference>
<reference evidence="2" key="2">
    <citation type="submission" date="2023-06" db="EMBL/GenBank/DDBJ databases">
        <authorList>
            <consortium name="Lawrence Berkeley National Laboratory"/>
            <person name="Haridas S."/>
            <person name="Hensen N."/>
            <person name="Bonometti L."/>
            <person name="Westerberg I."/>
            <person name="Brannstrom I.O."/>
            <person name="Guillou S."/>
            <person name="Cros-Aarteil S."/>
            <person name="Calhoun S."/>
            <person name="Kuo A."/>
            <person name="Mondo S."/>
            <person name="Pangilinan J."/>
            <person name="Riley R."/>
            <person name="Labutti K."/>
            <person name="Andreopoulos B."/>
            <person name="Lipzen A."/>
            <person name="Chen C."/>
            <person name="Yanf M."/>
            <person name="Daum C."/>
            <person name="Ng V."/>
            <person name="Clum A."/>
            <person name="Steindorff A."/>
            <person name="Ohm R."/>
            <person name="Martin F."/>
            <person name="Silar P."/>
            <person name="Natvig D."/>
            <person name="Lalanne C."/>
            <person name="Gautier V."/>
            <person name="Ament-Velasquez S.L."/>
            <person name="Kruys A."/>
            <person name="Hutchinson M.I."/>
            <person name="Powell A.J."/>
            <person name="Barry K."/>
            <person name="Miller A.N."/>
            <person name="Grigoriev I.V."/>
            <person name="Debuchy R."/>
            <person name="Gladieux P."/>
            <person name="Thoren M.H."/>
            <person name="Johannesson H."/>
        </authorList>
    </citation>
    <scope>NUCLEOTIDE SEQUENCE</scope>
    <source>
        <strain evidence="2">CBS 958.72</strain>
    </source>
</reference>